<evidence type="ECO:0000256" key="8">
    <source>
        <dbReference type="ARBA" id="ARBA00023157"/>
    </source>
</evidence>
<evidence type="ECO:0000256" key="3">
    <source>
        <dbReference type="ARBA" id="ARBA00022475"/>
    </source>
</evidence>
<keyword evidence="3" id="KW-1003">Cell membrane</keyword>
<evidence type="ECO:0000256" key="9">
    <source>
        <dbReference type="ARBA" id="ARBA00023170"/>
    </source>
</evidence>
<comment type="caution">
    <text evidence="13">The sequence shown here is derived from an EMBL/GenBank/DDBJ whole genome shotgun (WGS) entry which is preliminary data.</text>
</comment>
<evidence type="ECO:0000256" key="5">
    <source>
        <dbReference type="ARBA" id="ARBA00022989"/>
    </source>
</evidence>
<evidence type="ECO:0000256" key="10">
    <source>
        <dbReference type="ARBA" id="ARBA00023224"/>
    </source>
</evidence>
<evidence type="ECO:0000256" key="6">
    <source>
        <dbReference type="ARBA" id="ARBA00023040"/>
    </source>
</evidence>
<evidence type="ECO:0000256" key="1">
    <source>
        <dbReference type="ARBA" id="ARBA00004651"/>
    </source>
</evidence>
<keyword evidence="10" id="KW-0807">Transducer</keyword>
<comment type="subcellular location">
    <subcellularLocation>
        <location evidence="1">Cell membrane</location>
        <topology evidence="1">Multi-pass membrane protein</topology>
    </subcellularLocation>
</comment>
<dbReference type="PROSITE" id="PS50262">
    <property type="entry name" value="G_PROTEIN_RECEP_F1_2"/>
    <property type="match status" value="1"/>
</dbReference>
<dbReference type="GO" id="GO:0005886">
    <property type="term" value="C:plasma membrane"/>
    <property type="evidence" value="ECO:0007669"/>
    <property type="project" value="UniProtKB-SubCell"/>
</dbReference>
<dbReference type="PRINTS" id="PR00237">
    <property type="entry name" value="GPCRRHODOPSN"/>
</dbReference>
<dbReference type="PANTHER" id="PTHR24248:SF125">
    <property type="entry name" value="DOPAMINE D2-LIKE RECEPTOR"/>
    <property type="match status" value="1"/>
</dbReference>
<keyword evidence="7 11" id="KW-0472">Membrane</keyword>
<dbReference type="Gene3D" id="1.20.1070.10">
    <property type="entry name" value="Rhodopsin 7-helix transmembrane proteins"/>
    <property type="match status" value="1"/>
</dbReference>
<keyword evidence="4 11" id="KW-0812">Transmembrane</keyword>
<feature type="domain" description="G-protein coupled receptors family 1 profile" evidence="12">
    <location>
        <begin position="69"/>
        <end position="122"/>
    </location>
</feature>
<dbReference type="EMBL" id="JAFNEN010000570">
    <property type="protein sequence ID" value="KAG8180289.1"/>
    <property type="molecule type" value="Genomic_DNA"/>
</dbReference>
<dbReference type="InterPro" id="IPR000276">
    <property type="entry name" value="GPCR_Rhodpsn"/>
</dbReference>
<dbReference type="AlphaFoldDB" id="A0AAV6U894"/>
<reference evidence="13 14" key="1">
    <citation type="journal article" date="2022" name="Nat. Ecol. Evol.">
        <title>A masculinizing supergene underlies an exaggerated male reproductive morph in a spider.</title>
        <authorList>
            <person name="Hendrickx F."/>
            <person name="De Corte Z."/>
            <person name="Sonet G."/>
            <person name="Van Belleghem S.M."/>
            <person name="Kostlbacher S."/>
            <person name="Vangestel C."/>
        </authorList>
    </citation>
    <scope>NUCLEOTIDE SEQUENCE [LARGE SCALE GENOMIC DNA]</scope>
    <source>
        <strain evidence="13">W744_W776</strain>
    </source>
</reference>
<comment type="similarity">
    <text evidence="2">Belongs to the G-protein coupled receptor 1 family.</text>
</comment>
<dbReference type="Proteomes" id="UP000827092">
    <property type="component" value="Unassembled WGS sequence"/>
</dbReference>
<keyword evidence="9" id="KW-0675">Receptor</keyword>
<keyword evidence="14" id="KW-1185">Reference proteome</keyword>
<feature type="transmembrane region" description="Helical" evidence="11">
    <location>
        <begin position="90"/>
        <end position="114"/>
    </location>
</feature>
<dbReference type="SUPFAM" id="SSF81321">
    <property type="entry name" value="Family A G protein-coupled receptor-like"/>
    <property type="match status" value="1"/>
</dbReference>
<evidence type="ECO:0000313" key="14">
    <source>
        <dbReference type="Proteomes" id="UP000827092"/>
    </source>
</evidence>
<dbReference type="InterPro" id="IPR017452">
    <property type="entry name" value="GPCR_Rhodpsn_7TM"/>
</dbReference>
<evidence type="ECO:0000259" key="12">
    <source>
        <dbReference type="PROSITE" id="PS50262"/>
    </source>
</evidence>
<accession>A0AAV6U894</accession>
<gene>
    <name evidence="13" type="ORF">JTE90_013542</name>
</gene>
<feature type="transmembrane region" description="Helical" evidence="11">
    <location>
        <begin position="53"/>
        <end position="78"/>
    </location>
</feature>
<dbReference type="Pfam" id="PF00001">
    <property type="entry name" value="7tm_1"/>
    <property type="match status" value="1"/>
</dbReference>
<dbReference type="GO" id="GO:0045202">
    <property type="term" value="C:synapse"/>
    <property type="evidence" value="ECO:0007669"/>
    <property type="project" value="GOC"/>
</dbReference>
<dbReference type="PANTHER" id="PTHR24248">
    <property type="entry name" value="ADRENERGIC RECEPTOR-RELATED G-PROTEIN COUPLED RECEPTOR"/>
    <property type="match status" value="1"/>
</dbReference>
<dbReference type="GO" id="GO:0001591">
    <property type="term" value="F:dopamine neurotransmitter receptor activity, coupled via Gi/Go"/>
    <property type="evidence" value="ECO:0007669"/>
    <property type="project" value="TreeGrafter"/>
</dbReference>
<dbReference type="GO" id="GO:0004930">
    <property type="term" value="F:G protein-coupled receptor activity"/>
    <property type="evidence" value="ECO:0007669"/>
    <property type="project" value="UniProtKB-KW"/>
</dbReference>
<name>A0AAV6U894_9ARAC</name>
<protein>
    <recommendedName>
        <fullName evidence="12">G-protein coupled receptors family 1 profile domain-containing protein</fullName>
    </recommendedName>
</protein>
<evidence type="ECO:0000256" key="4">
    <source>
        <dbReference type="ARBA" id="ARBA00022692"/>
    </source>
</evidence>
<keyword evidence="5 11" id="KW-1133">Transmembrane helix</keyword>
<sequence>MSGTISSYPFLSGKLLNISLSADVHNTTCNGTNETCNADSNLLADDVLTPEKFYWALLLIPFPLLAVAGNILVILSVYKEKNLQSVTNYFIVSLAFADLVVAAIAMPFAVYVIVSEILKVFS</sequence>
<evidence type="ECO:0000313" key="13">
    <source>
        <dbReference type="EMBL" id="KAG8180289.1"/>
    </source>
</evidence>
<evidence type="ECO:0000256" key="7">
    <source>
        <dbReference type="ARBA" id="ARBA00023136"/>
    </source>
</evidence>
<evidence type="ECO:0000256" key="11">
    <source>
        <dbReference type="SAM" id="Phobius"/>
    </source>
</evidence>
<proteinExistence type="inferred from homology"/>
<keyword evidence="8" id="KW-1015">Disulfide bond</keyword>
<evidence type="ECO:0000256" key="2">
    <source>
        <dbReference type="ARBA" id="ARBA00010663"/>
    </source>
</evidence>
<keyword evidence="6" id="KW-0297">G-protein coupled receptor</keyword>
<organism evidence="13 14">
    <name type="scientific">Oedothorax gibbosus</name>
    <dbReference type="NCBI Taxonomy" id="931172"/>
    <lineage>
        <taxon>Eukaryota</taxon>
        <taxon>Metazoa</taxon>
        <taxon>Ecdysozoa</taxon>
        <taxon>Arthropoda</taxon>
        <taxon>Chelicerata</taxon>
        <taxon>Arachnida</taxon>
        <taxon>Araneae</taxon>
        <taxon>Araneomorphae</taxon>
        <taxon>Entelegynae</taxon>
        <taxon>Araneoidea</taxon>
        <taxon>Linyphiidae</taxon>
        <taxon>Erigoninae</taxon>
        <taxon>Oedothorax</taxon>
    </lineage>
</organism>